<protein>
    <submittedName>
        <fullName evidence="2">Uncharacterized protein</fullName>
    </submittedName>
</protein>
<proteinExistence type="predicted"/>
<evidence type="ECO:0000313" key="3">
    <source>
        <dbReference type="Proteomes" id="UP001065047"/>
    </source>
</evidence>
<dbReference type="GeneID" id="29556339"/>
<evidence type="ECO:0000256" key="1">
    <source>
        <dbReference type="SAM" id="MobiDB-lite"/>
    </source>
</evidence>
<keyword evidence="3" id="KW-1185">Reference proteome</keyword>
<dbReference type="EMBL" id="BAPF01000006">
    <property type="protein sequence ID" value="GBQ77181.1"/>
    <property type="molecule type" value="Genomic_DNA"/>
</dbReference>
<sequence length="691" mass="75321">MVATTPYTKLIDGVSKNRAIVDLPGHIPAASDDYVWRGDDGLPIYSVVAQAAGRDCSATVYQTRSLDDALQRLGGLKGLQEDGKLQASAIRVGGVSLLTDVDLDQLSKRKPVAPPSFLTWDDLGEIIRRDKERWAVKDPAINMGFGAELDVQHRVVNDPRQVGDVPLSPAMEAILRTAERRGMQPHEINRLSDFAAFARVAGASASEEDVQKAWQKTIRTSPDPDELAAAWEKRKQEMLEDAKAAVKKTVQTAKSMVAGIWDTLTAHAPASDRDTPRDMMGYASALLDASKSMPKEMAKKMPEYMNAYTRGEVLGDHLFFNEKTLPKDVTDVLRPVLHGNDPNPQGWVTHYRLSANEVFDAMNAVKNQGGSSLIHDGKVIDVAEAFRMREQAMVLRSADLTPEKAQKAGEAMYRLLSIVGPGSEQDVLQRLKIDGKSLSSVGRGFDVRGAVADGFEDALRQDRSSGGPRITTFLNALDDTILKTGAAMFKKAVEIQPENEIQPEKTVKTTQADSEKVVLNEDVSTEKQKPASNNDSIAQEVAHLLLQGHRVDWTALWSDSPTARQSGNEQQAAFNKTLKAFADIDEDHALLAKAIKTEVDESISPKRKINLPDHLQAIMTQAEQITRPGQKPQSAPQPAPEPAPAPAPEAKPLMVADLMSVMGDAGMPDDDMGEGLLELPDDEFDVGGPEL</sequence>
<gene>
    <name evidence="2" type="ORF">AA14337_0740</name>
</gene>
<organism evidence="2 3">
    <name type="scientific">Acetobacter malorum DSM 14337</name>
    <dbReference type="NCBI Taxonomy" id="1307910"/>
    <lineage>
        <taxon>Bacteria</taxon>
        <taxon>Pseudomonadati</taxon>
        <taxon>Pseudomonadota</taxon>
        <taxon>Alphaproteobacteria</taxon>
        <taxon>Acetobacterales</taxon>
        <taxon>Acetobacteraceae</taxon>
        <taxon>Acetobacter</taxon>
    </lineage>
</organism>
<dbReference type="Proteomes" id="UP001065047">
    <property type="component" value="Unassembled WGS sequence"/>
</dbReference>
<comment type="caution">
    <text evidence="2">The sequence shown here is derived from an EMBL/GenBank/DDBJ whole genome shotgun (WGS) entry which is preliminary data.</text>
</comment>
<feature type="region of interest" description="Disordered" evidence="1">
    <location>
        <begin position="624"/>
        <end position="691"/>
    </location>
</feature>
<feature type="compositionally biased region" description="Pro residues" evidence="1">
    <location>
        <begin position="635"/>
        <end position="649"/>
    </location>
</feature>
<reference evidence="2" key="1">
    <citation type="submission" date="2013-04" db="EMBL/GenBank/DDBJ databases">
        <title>The genome sequencing project of 58 acetic acid bacteria.</title>
        <authorList>
            <person name="Okamoto-Kainuma A."/>
            <person name="Ishikawa M."/>
            <person name="Umino S."/>
            <person name="Koizumi Y."/>
            <person name="Shiwa Y."/>
            <person name="Yoshikawa H."/>
            <person name="Matsutani M."/>
            <person name="Matsushita K."/>
        </authorList>
    </citation>
    <scope>NUCLEOTIDE SEQUENCE</scope>
    <source>
        <strain evidence="2">DSM 14337</strain>
    </source>
</reference>
<evidence type="ECO:0000313" key="2">
    <source>
        <dbReference type="EMBL" id="GBQ77181.1"/>
    </source>
</evidence>
<dbReference type="RefSeq" id="WP_061505194.1">
    <property type="nucleotide sequence ID" value="NZ_BAPF01000006.1"/>
</dbReference>
<accession>A0ABQ0PP59</accession>
<name>A0ABQ0PP59_9PROT</name>
<feature type="compositionally biased region" description="Acidic residues" evidence="1">
    <location>
        <begin position="667"/>
        <end position="685"/>
    </location>
</feature>